<dbReference type="InterPro" id="IPR029030">
    <property type="entry name" value="Caspase-like_dom_sf"/>
</dbReference>
<proteinExistence type="predicted"/>
<evidence type="ECO:0000313" key="6">
    <source>
        <dbReference type="Proteomes" id="UP000306441"/>
    </source>
</evidence>
<dbReference type="Pfam" id="PF00656">
    <property type="entry name" value="Peptidase_C14"/>
    <property type="match status" value="1"/>
</dbReference>
<keyword evidence="1" id="KW-0802">TPR repeat</keyword>
<dbReference type="Gene3D" id="3.40.50.1460">
    <property type="match status" value="1"/>
</dbReference>
<evidence type="ECO:0000259" key="4">
    <source>
        <dbReference type="PROSITE" id="PS50208"/>
    </source>
</evidence>
<keyword evidence="6" id="KW-1185">Reference proteome</keyword>
<accession>A0ABY2QBW8</accession>
<evidence type="ECO:0000256" key="1">
    <source>
        <dbReference type="PROSITE-ProRule" id="PRU00339"/>
    </source>
</evidence>
<dbReference type="InterPro" id="IPR019734">
    <property type="entry name" value="TPR_rpt"/>
</dbReference>
<sequence length="1007" mass="110162">MKGGIATFWRHTGAPARIGLLAALLCCFLATFASAEEKSLKGVALIIGESKYQHVPALPNPANDARDVAKMLTDLGFDARSVSDRDASKLKRDLERFIEDAEDADVAFLYYSGHGIEASGENYLVPVDADVGSLTNADEALVPISAVLDELKSTVPVTILLLDACRTNPFPPDAKLRRKPTASASPLSAGGLEPVRGARALASAPDAADNLGTVIGFAAEPGQPALDGAAGENSPYAAAILRHLSAMQGTEFGSVMRMVTEEVYLDTKARQRPWTNESLRRQLYFGASVTEPTGDDGLITGERRQLLLTIADLPDPKRAQIELASAKDGVPLDALYGVLRAMGTDRIPEDPGELEKVLAQQAERLKKMFAERDALRTDDPEIKRLVASADSAVQQGAIVAARTFLDQAVARVEENSSVVDDAEEMIRQKRIADAAIYAKRADASALVFDYKAAAGDYGKAFDLVEKWDEKLRWNYKNQQAEALNAYGTATGDAEAMQQAIDAYKAILNFIPNGEENRDWAITRNNMAVVIETVGEHDKDTARLKQAAEIFRASLAVFEREKDDINWAASQNNIGNVLMKVGERDSDPGQLRQAIDAFHAALEKRPRDKVPLDWASTQNNLGIALFGLSEREATPERLKEAEAAYRQALEVYTREKEPVQWALVQNNLGNTLNALGVQANDPARFKEAADVFRAALEVRTRETFPLSWAATQLNLGNALYHSTRFDTDTGTLEDVVTAYDAALTVYTREKFPMEWASVRNNSGSIHQALGQRTRDTAEFEKSAAAFRDAASVYTRQDFPLDWAMTSYNLGNTLQLLGNLSEQPAHLEEAIAAYRDALGEYKRETAPRPWALAQSGLGATLQQLAMAKGDMHTLHDSIAARRSSLEVLTKESAPTDWASTQNGIGMSLINLSSLERTPKYLDEAEAAFKASLEVYTRETAPIQWAFGLSNLGDVYWNKASFGGGGKPSYRKALELFDQARQGFADSGYTLPIQLMDNKIELVKKQLAQK</sequence>
<dbReference type="SMART" id="SM00028">
    <property type="entry name" value="TPR"/>
    <property type="match status" value="6"/>
</dbReference>
<feature type="repeat" description="TPR" evidence="1">
    <location>
        <begin position="574"/>
        <end position="607"/>
    </location>
</feature>
<dbReference type="PROSITE" id="PS50208">
    <property type="entry name" value="CASPASE_P20"/>
    <property type="match status" value="1"/>
</dbReference>
<keyword evidence="3" id="KW-0732">Signal</keyword>
<feature type="region of interest" description="Disordered" evidence="2">
    <location>
        <begin position="172"/>
        <end position="191"/>
    </location>
</feature>
<dbReference type="InterPro" id="IPR011990">
    <property type="entry name" value="TPR-like_helical_dom_sf"/>
</dbReference>
<feature type="signal peptide" evidence="3">
    <location>
        <begin position="1"/>
        <end position="35"/>
    </location>
</feature>
<dbReference type="Gene3D" id="1.25.40.10">
    <property type="entry name" value="Tetratricopeptide repeat domain"/>
    <property type="match status" value="4"/>
</dbReference>
<dbReference type="InterPro" id="IPR011600">
    <property type="entry name" value="Pept_C14_caspase"/>
</dbReference>
<dbReference type="SUPFAM" id="SSF48452">
    <property type="entry name" value="TPR-like"/>
    <property type="match status" value="3"/>
</dbReference>
<gene>
    <name evidence="5" type="ORF">E6C48_01670</name>
</gene>
<feature type="chain" id="PRO_5045974544" evidence="3">
    <location>
        <begin position="36"/>
        <end position="1007"/>
    </location>
</feature>
<comment type="caution">
    <text evidence="5">The sequence shown here is derived from an EMBL/GenBank/DDBJ whole genome shotgun (WGS) entry which is preliminary data.</text>
</comment>
<evidence type="ECO:0000256" key="2">
    <source>
        <dbReference type="SAM" id="MobiDB-lite"/>
    </source>
</evidence>
<evidence type="ECO:0000313" key="5">
    <source>
        <dbReference type="EMBL" id="THF59788.1"/>
    </source>
</evidence>
<organism evidence="5 6">
    <name type="scientific">Ollibium composti</name>
    <dbReference type="NCBI Taxonomy" id="2675109"/>
    <lineage>
        <taxon>Bacteria</taxon>
        <taxon>Pseudomonadati</taxon>
        <taxon>Pseudomonadota</taxon>
        <taxon>Alphaproteobacteria</taxon>
        <taxon>Hyphomicrobiales</taxon>
        <taxon>Phyllobacteriaceae</taxon>
        <taxon>Ollibium</taxon>
    </lineage>
</organism>
<dbReference type="Pfam" id="PF13374">
    <property type="entry name" value="TPR_10"/>
    <property type="match status" value="1"/>
</dbReference>
<reference evidence="5 6" key="1">
    <citation type="submission" date="2019-04" db="EMBL/GenBank/DDBJ databases">
        <title>Mesorhizobium composti sp. nov., isolated from compost.</title>
        <authorList>
            <person name="Lin S.-Y."/>
            <person name="Hameed A."/>
            <person name="Hsieh Y.-T."/>
            <person name="Young C.-C."/>
        </authorList>
    </citation>
    <scope>NUCLEOTIDE SEQUENCE [LARGE SCALE GENOMIC DNA]</scope>
    <source>
        <strain evidence="5 6">CC-YTH430</strain>
    </source>
</reference>
<dbReference type="PANTHER" id="PTHR22576:SF37">
    <property type="entry name" value="MUCOSA-ASSOCIATED LYMPHOID TISSUE LYMPHOMA TRANSLOCATION PROTEIN 1"/>
    <property type="match status" value="1"/>
</dbReference>
<dbReference type="InterPro" id="IPR052039">
    <property type="entry name" value="Caspase-related_regulators"/>
</dbReference>
<protein>
    <submittedName>
        <fullName evidence="5">Tetratricopeptide repeat protein</fullName>
    </submittedName>
</protein>
<dbReference type="SUPFAM" id="SSF52129">
    <property type="entry name" value="Caspase-like"/>
    <property type="match status" value="1"/>
</dbReference>
<dbReference type="PANTHER" id="PTHR22576">
    <property type="entry name" value="MUCOSA ASSOCIATED LYMPHOID TISSUE LYMPHOMA TRANSLOCATION PROTEIN 1/PARACASPASE"/>
    <property type="match status" value="1"/>
</dbReference>
<dbReference type="Proteomes" id="UP000306441">
    <property type="component" value="Unassembled WGS sequence"/>
</dbReference>
<dbReference type="InterPro" id="IPR001309">
    <property type="entry name" value="Pept_C14_p20"/>
</dbReference>
<evidence type="ECO:0000256" key="3">
    <source>
        <dbReference type="SAM" id="SignalP"/>
    </source>
</evidence>
<dbReference type="RefSeq" id="WP_136353307.1">
    <property type="nucleotide sequence ID" value="NZ_SSNY01000001.1"/>
</dbReference>
<dbReference type="EMBL" id="SSNY01000001">
    <property type="protein sequence ID" value="THF59788.1"/>
    <property type="molecule type" value="Genomic_DNA"/>
</dbReference>
<feature type="domain" description="Caspase family p20" evidence="4">
    <location>
        <begin position="40"/>
        <end position="117"/>
    </location>
</feature>
<dbReference type="PROSITE" id="PS50005">
    <property type="entry name" value="TPR"/>
    <property type="match status" value="1"/>
</dbReference>
<name>A0ABY2QBW8_9HYPH</name>